<dbReference type="Proteomes" id="UP000887540">
    <property type="component" value="Unplaced"/>
</dbReference>
<feature type="signal peptide" evidence="1">
    <location>
        <begin position="1"/>
        <end position="20"/>
    </location>
</feature>
<sequence>MRKVIHYFSLLLIIASSVSSRKYCGKMLTRELSNTCIKVD</sequence>
<keyword evidence="1" id="KW-0732">Signal</keyword>
<reference evidence="3" key="1">
    <citation type="submission" date="2022-11" db="UniProtKB">
        <authorList>
            <consortium name="WormBaseParasite"/>
        </authorList>
    </citation>
    <scope>IDENTIFICATION</scope>
</reference>
<accession>A0A914CJR6</accession>
<evidence type="ECO:0000313" key="3">
    <source>
        <dbReference type="WBParaSite" id="ACRNAN_scaffold11577.g7258.t1"/>
    </source>
</evidence>
<name>A0A914CJR6_9BILA</name>
<keyword evidence="2" id="KW-1185">Reference proteome</keyword>
<dbReference type="AlphaFoldDB" id="A0A914CJR6"/>
<proteinExistence type="predicted"/>
<protein>
    <submittedName>
        <fullName evidence="3">Uncharacterized protein</fullName>
    </submittedName>
</protein>
<organism evidence="2 3">
    <name type="scientific">Acrobeloides nanus</name>
    <dbReference type="NCBI Taxonomy" id="290746"/>
    <lineage>
        <taxon>Eukaryota</taxon>
        <taxon>Metazoa</taxon>
        <taxon>Ecdysozoa</taxon>
        <taxon>Nematoda</taxon>
        <taxon>Chromadorea</taxon>
        <taxon>Rhabditida</taxon>
        <taxon>Tylenchina</taxon>
        <taxon>Cephalobomorpha</taxon>
        <taxon>Cephaloboidea</taxon>
        <taxon>Cephalobidae</taxon>
        <taxon>Acrobeloides</taxon>
    </lineage>
</organism>
<dbReference type="WBParaSite" id="ACRNAN_scaffold11577.g7258.t1">
    <property type="protein sequence ID" value="ACRNAN_scaffold11577.g7258.t1"/>
    <property type="gene ID" value="ACRNAN_scaffold11577.g7258"/>
</dbReference>
<evidence type="ECO:0000313" key="2">
    <source>
        <dbReference type="Proteomes" id="UP000887540"/>
    </source>
</evidence>
<feature type="chain" id="PRO_5036949816" evidence="1">
    <location>
        <begin position="21"/>
        <end position="40"/>
    </location>
</feature>
<evidence type="ECO:0000256" key="1">
    <source>
        <dbReference type="SAM" id="SignalP"/>
    </source>
</evidence>